<protein>
    <submittedName>
        <fullName evidence="1">Uncharacterized protein</fullName>
    </submittedName>
</protein>
<accession>A0A1T4UYS2</accession>
<proteinExistence type="predicted"/>
<sequence>MACTMEGPPLLSIIAGTTYGFDVSWTTGDDSNPYVKLFGCTAVFVVRSIEGEVLVRGTTESGHITIIEHQQQSDALDIKVTHDQTQGHQPITWENASYEVRVTFPSGDPYSILRGPAVLIKGAVDD</sequence>
<evidence type="ECO:0000313" key="2">
    <source>
        <dbReference type="Proteomes" id="UP000191116"/>
    </source>
</evidence>
<dbReference type="Proteomes" id="UP000191116">
    <property type="component" value="Unassembled WGS sequence"/>
</dbReference>
<dbReference type="EMBL" id="FUWP01000042">
    <property type="protein sequence ID" value="SKA57786.1"/>
    <property type="molecule type" value="Genomic_DNA"/>
</dbReference>
<dbReference type="RefSeq" id="WP_144379624.1">
    <property type="nucleotide sequence ID" value="NZ_AP024854.1"/>
</dbReference>
<gene>
    <name evidence="1" type="ORF">CZ814_03898</name>
</gene>
<dbReference type="OrthoDB" id="6166609at2"/>
<reference evidence="1 2" key="1">
    <citation type="submission" date="2017-02" db="EMBL/GenBank/DDBJ databases">
        <authorList>
            <person name="Peterson S.W."/>
        </authorList>
    </citation>
    <scope>NUCLEOTIDE SEQUENCE [LARGE SCALE GENOMIC DNA]</scope>
    <source>
        <strain evidence="1 2">CECT 9189</strain>
    </source>
</reference>
<evidence type="ECO:0000313" key="1">
    <source>
        <dbReference type="EMBL" id="SKA57786.1"/>
    </source>
</evidence>
<name>A0A1T4UYS2_9GAMM</name>
<organism evidence="1 2">
    <name type="scientific">Photobacterium toruni</name>
    <dbReference type="NCBI Taxonomy" id="1935446"/>
    <lineage>
        <taxon>Bacteria</taxon>
        <taxon>Pseudomonadati</taxon>
        <taxon>Pseudomonadota</taxon>
        <taxon>Gammaproteobacteria</taxon>
        <taxon>Vibrionales</taxon>
        <taxon>Vibrionaceae</taxon>
        <taxon>Photobacterium</taxon>
    </lineage>
</organism>
<dbReference type="AlphaFoldDB" id="A0A1T4UYS2"/>